<evidence type="ECO:0000256" key="5">
    <source>
        <dbReference type="ARBA" id="ARBA00023065"/>
    </source>
</evidence>
<keyword evidence="2" id="KW-0813">Transport</keyword>
<dbReference type="Gene3D" id="3.40.190.10">
    <property type="entry name" value="Periplasmic binding protein-like II"/>
    <property type="match status" value="2"/>
</dbReference>
<keyword evidence="10" id="KW-0407">Ion channel</keyword>
<sequence length="345" mass="39896">MEWKILIYLLNCFTKVFLDGSFGCSLNDLKDGKPTASNDLHWYLTFVSLEEPPFFRIISDSKGTEPFIVEGFIPDLVEKIAKYLQLPFRIKRVSEGGYGWPKPDGTWNGIIGEVIDSVHDVGAAPITRLAFREKYVDFTIPFMKAKIAALYSGLAEIKDLSDLIEVDSKTPITYGVIKGSYTERFFRSGNNPLCRRMWKVMNQEDTFVRSAQEGVAKVLSSNGTFVFFIESPFAEWHVRNHCDLRLLDFQIGPELKYCLILRHKSPLTKCLNDILRILKSKHFLKRLFKRWWPDRDCAKTPIPTRMLPTEYKLERPVDGATSPFWTFQTIYTITTIVIIYPFYLI</sequence>
<feature type="domain" description="Ionotropic glutamate receptor C-terminal" evidence="13">
    <location>
        <begin position="43"/>
        <end position="294"/>
    </location>
</feature>
<gene>
    <name evidence="15" type="ORF">DGYR_LOCUS3783</name>
</gene>
<dbReference type="SMART" id="SM00918">
    <property type="entry name" value="Lig_chan-Glu_bd"/>
    <property type="match status" value="1"/>
</dbReference>
<keyword evidence="5" id="KW-0406">Ion transport</keyword>
<feature type="signal peptide" evidence="12">
    <location>
        <begin position="1"/>
        <end position="18"/>
    </location>
</feature>
<dbReference type="InterPro" id="IPR001320">
    <property type="entry name" value="Iontro_rcpt_C"/>
</dbReference>
<reference evidence="15 16" key="1">
    <citation type="submission" date="2020-08" db="EMBL/GenBank/DDBJ databases">
        <authorList>
            <person name="Hejnol A."/>
        </authorList>
    </citation>
    <scope>NUCLEOTIDE SEQUENCE [LARGE SCALE GENOMIC DNA]</scope>
</reference>
<dbReference type="OrthoDB" id="9997229at2759"/>
<feature type="domain" description="Ionotropic glutamate receptor L-glutamate and glycine-binding" evidence="14">
    <location>
        <begin position="54"/>
        <end position="116"/>
    </location>
</feature>
<evidence type="ECO:0000256" key="11">
    <source>
        <dbReference type="SAM" id="Phobius"/>
    </source>
</evidence>
<evidence type="ECO:0000313" key="15">
    <source>
        <dbReference type="EMBL" id="CAD5114996.1"/>
    </source>
</evidence>
<evidence type="ECO:0000256" key="9">
    <source>
        <dbReference type="ARBA" id="ARBA00023286"/>
    </source>
</evidence>
<keyword evidence="7" id="KW-0675">Receptor</keyword>
<evidence type="ECO:0000256" key="4">
    <source>
        <dbReference type="ARBA" id="ARBA00022989"/>
    </source>
</evidence>
<dbReference type="Pfam" id="PF10613">
    <property type="entry name" value="Lig_chan-Glu_bd"/>
    <property type="match status" value="1"/>
</dbReference>
<evidence type="ECO:0000259" key="13">
    <source>
        <dbReference type="SMART" id="SM00079"/>
    </source>
</evidence>
<dbReference type="GO" id="GO:0015276">
    <property type="term" value="F:ligand-gated monoatomic ion channel activity"/>
    <property type="evidence" value="ECO:0007669"/>
    <property type="project" value="InterPro"/>
</dbReference>
<protein>
    <submittedName>
        <fullName evidence="15">DgyrCDS4022</fullName>
    </submittedName>
</protein>
<comment type="subcellular location">
    <subcellularLocation>
        <location evidence="1">Membrane</location>
        <topology evidence="1">Multi-pass membrane protein</topology>
    </subcellularLocation>
</comment>
<evidence type="ECO:0000259" key="14">
    <source>
        <dbReference type="SMART" id="SM00918"/>
    </source>
</evidence>
<feature type="chain" id="PRO_5029821137" evidence="12">
    <location>
        <begin position="19"/>
        <end position="345"/>
    </location>
</feature>
<dbReference type="InterPro" id="IPR015683">
    <property type="entry name" value="Ionotropic_Glu_rcpt"/>
</dbReference>
<organism evidence="15 16">
    <name type="scientific">Dimorphilus gyrociliatus</name>
    <dbReference type="NCBI Taxonomy" id="2664684"/>
    <lineage>
        <taxon>Eukaryota</taxon>
        <taxon>Metazoa</taxon>
        <taxon>Spiralia</taxon>
        <taxon>Lophotrochozoa</taxon>
        <taxon>Annelida</taxon>
        <taxon>Polychaeta</taxon>
        <taxon>Polychaeta incertae sedis</taxon>
        <taxon>Dinophilidae</taxon>
        <taxon>Dimorphilus</taxon>
    </lineage>
</organism>
<keyword evidence="6 11" id="KW-0472">Membrane</keyword>
<keyword evidence="12" id="KW-0732">Signal</keyword>
<dbReference type="SMART" id="SM00079">
    <property type="entry name" value="PBPe"/>
    <property type="match status" value="1"/>
</dbReference>
<proteinExistence type="predicted"/>
<comment type="caution">
    <text evidence="15">The sequence shown here is derived from an EMBL/GenBank/DDBJ whole genome shotgun (WGS) entry which is preliminary data.</text>
</comment>
<evidence type="ECO:0000256" key="3">
    <source>
        <dbReference type="ARBA" id="ARBA00022692"/>
    </source>
</evidence>
<dbReference type="GO" id="GO:0016020">
    <property type="term" value="C:membrane"/>
    <property type="evidence" value="ECO:0007669"/>
    <property type="project" value="UniProtKB-SubCell"/>
</dbReference>
<keyword evidence="3 11" id="KW-0812">Transmembrane</keyword>
<feature type="transmembrane region" description="Helical" evidence="11">
    <location>
        <begin position="324"/>
        <end position="344"/>
    </location>
</feature>
<evidence type="ECO:0000256" key="8">
    <source>
        <dbReference type="ARBA" id="ARBA00023180"/>
    </source>
</evidence>
<evidence type="ECO:0000256" key="10">
    <source>
        <dbReference type="ARBA" id="ARBA00023303"/>
    </source>
</evidence>
<evidence type="ECO:0000313" key="16">
    <source>
        <dbReference type="Proteomes" id="UP000549394"/>
    </source>
</evidence>
<evidence type="ECO:0000256" key="12">
    <source>
        <dbReference type="SAM" id="SignalP"/>
    </source>
</evidence>
<keyword evidence="8" id="KW-0325">Glycoprotein</keyword>
<evidence type="ECO:0000256" key="6">
    <source>
        <dbReference type="ARBA" id="ARBA00023136"/>
    </source>
</evidence>
<accession>A0A7I8VH57</accession>
<dbReference type="PANTHER" id="PTHR18966">
    <property type="entry name" value="IONOTROPIC GLUTAMATE RECEPTOR"/>
    <property type="match status" value="1"/>
</dbReference>
<dbReference type="SUPFAM" id="SSF53850">
    <property type="entry name" value="Periplasmic binding protein-like II"/>
    <property type="match status" value="1"/>
</dbReference>
<keyword evidence="9" id="KW-1071">Ligand-gated ion channel</keyword>
<keyword evidence="4 11" id="KW-1133">Transmembrane helix</keyword>
<dbReference type="AlphaFoldDB" id="A0A7I8VH57"/>
<evidence type="ECO:0000256" key="7">
    <source>
        <dbReference type="ARBA" id="ARBA00023170"/>
    </source>
</evidence>
<dbReference type="EMBL" id="CAJFCJ010000005">
    <property type="protein sequence ID" value="CAD5114996.1"/>
    <property type="molecule type" value="Genomic_DNA"/>
</dbReference>
<dbReference type="InterPro" id="IPR019594">
    <property type="entry name" value="Glu/Gly-bd"/>
</dbReference>
<name>A0A7I8VH57_9ANNE</name>
<evidence type="ECO:0000256" key="2">
    <source>
        <dbReference type="ARBA" id="ARBA00022448"/>
    </source>
</evidence>
<keyword evidence="16" id="KW-1185">Reference proteome</keyword>
<evidence type="ECO:0000256" key="1">
    <source>
        <dbReference type="ARBA" id="ARBA00004141"/>
    </source>
</evidence>
<dbReference type="Proteomes" id="UP000549394">
    <property type="component" value="Unassembled WGS sequence"/>
</dbReference>